<keyword evidence="3" id="KW-1185">Reference proteome</keyword>
<dbReference type="GO" id="GO:0005886">
    <property type="term" value="C:plasma membrane"/>
    <property type="evidence" value="ECO:0007669"/>
    <property type="project" value="InterPro"/>
</dbReference>
<feature type="transmembrane region" description="Helical" evidence="1">
    <location>
        <begin position="6"/>
        <end position="24"/>
    </location>
</feature>
<dbReference type="Pfam" id="PF09604">
    <property type="entry name" value="Potass_KdpF"/>
    <property type="match status" value="1"/>
</dbReference>
<dbReference type="EMBL" id="JACIJR010000004">
    <property type="protein sequence ID" value="MBB5729354.1"/>
    <property type="molecule type" value="Genomic_DNA"/>
</dbReference>
<gene>
    <name evidence="2" type="ORF">FHS99_001839</name>
</gene>
<dbReference type="RefSeq" id="WP_157175503.1">
    <property type="nucleotide sequence ID" value="NZ_BMJP01000001.1"/>
</dbReference>
<keyword evidence="1" id="KW-0812">Transmembrane</keyword>
<dbReference type="GO" id="GO:0008556">
    <property type="term" value="F:P-type potassium transmembrane transporter activity"/>
    <property type="evidence" value="ECO:0007669"/>
    <property type="project" value="InterPro"/>
</dbReference>
<evidence type="ECO:0000313" key="3">
    <source>
        <dbReference type="Proteomes" id="UP000546701"/>
    </source>
</evidence>
<evidence type="ECO:0000256" key="1">
    <source>
        <dbReference type="SAM" id="Phobius"/>
    </source>
</evidence>
<protein>
    <submittedName>
        <fullName evidence="2">K+-transporting ATPase KdpF subunit</fullName>
    </submittedName>
</protein>
<dbReference type="Proteomes" id="UP000546701">
    <property type="component" value="Unassembled WGS sequence"/>
</dbReference>
<evidence type="ECO:0000313" key="2">
    <source>
        <dbReference type="EMBL" id="MBB5729354.1"/>
    </source>
</evidence>
<sequence length="29" mass="3320">MTLDLWLAALTALGLLFYLVAVLIRPERF</sequence>
<dbReference type="NCBIfam" id="TIGR02115">
    <property type="entry name" value="potass_kdpF"/>
    <property type="match status" value="1"/>
</dbReference>
<comment type="caution">
    <text evidence="2">The sequence shown here is derived from an EMBL/GenBank/DDBJ whole genome shotgun (WGS) entry which is preliminary data.</text>
</comment>
<dbReference type="AlphaFoldDB" id="A0A7W9BSY9"/>
<accession>A0A7W9BSY9</accession>
<proteinExistence type="predicted"/>
<keyword evidence="1" id="KW-1133">Transmembrane helix</keyword>
<dbReference type="InterPro" id="IPR011726">
    <property type="entry name" value="KdpF"/>
</dbReference>
<reference evidence="2 3" key="1">
    <citation type="submission" date="2020-08" db="EMBL/GenBank/DDBJ databases">
        <title>Genomic Encyclopedia of Type Strains, Phase IV (KMG-IV): sequencing the most valuable type-strain genomes for metagenomic binning, comparative biology and taxonomic classification.</title>
        <authorList>
            <person name="Goeker M."/>
        </authorList>
    </citation>
    <scope>NUCLEOTIDE SEQUENCE [LARGE SCALE GENOMIC DNA]</scope>
    <source>
        <strain evidence="2 3">DSM 103336</strain>
    </source>
</reference>
<keyword evidence="1" id="KW-0472">Membrane</keyword>
<name>A0A7W9BSY9_9SPHN</name>
<organism evidence="2 3">
    <name type="scientific">Sphingomonas prati</name>
    <dbReference type="NCBI Taxonomy" id="1843237"/>
    <lineage>
        <taxon>Bacteria</taxon>
        <taxon>Pseudomonadati</taxon>
        <taxon>Pseudomonadota</taxon>
        <taxon>Alphaproteobacteria</taxon>
        <taxon>Sphingomonadales</taxon>
        <taxon>Sphingomonadaceae</taxon>
        <taxon>Sphingomonas</taxon>
    </lineage>
</organism>